<name>A0A9W4ILD1_PENNA</name>
<evidence type="ECO:0000313" key="2">
    <source>
        <dbReference type="Proteomes" id="UP001153461"/>
    </source>
</evidence>
<dbReference type="AlphaFoldDB" id="A0A9W4ILD1"/>
<dbReference type="EMBL" id="CAJVNV010000639">
    <property type="protein sequence ID" value="CAG8327834.1"/>
    <property type="molecule type" value="Genomic_DNA"/>
</dbReference>
<organism evidence="1 2">
    <name type="scientific">Penicillium nalgiovense</name>
    <dbReference type="NCBI Taxonomy" id="60175"/>
    <lineage>
        <taxon>Eukaryota</taxon>
        <taxon>Fungi</taxon>
        <taxon>Dikarya</taxon>
        <taxon>Ascomycota</taxon>
        <taxon>Pezizomycotina</taxon>
        <taxon>Eurotiomycetes</taxon>
        <taxon>Eurotiomycetidae</taxon>
        <taxon>Eurotiales</taxon>
        <taxon>Aspergillaceae</taxon>
        <taxon>Penicillium</taxon>
    </lineage>
</organism>
<gene>
    <name evidence="1" type="ORF">PNAL_LOCUS10521</name>
</gene>
<evidence type="ECO:0000313" key="1">
    <source>
        <dbReference type="EMBL" id="CAG8327834.1"/>
    </source>
</evidence>
<dbReference type="InterPro" id="IPR002110">
    <property type="entry name" value="Ankyrin_rpt"/>
</dbReference>
<protein>
    <submittedName>
        <fullName evidence="1">Uncharacterized protein</fullName>
    </submittedName>
</protein>
<comment type="caution">
    <text evidence="1">The sequence shown here is derived from an EMBL/GenBank/DDBJ whole genome shotgun (WGS) entry which is preliminary data.</text>
</comment>
<proteinExistence type="predicted"/>
<dbReference type="Gene3D" id="1.25.40.20">
    <property type="entry name" value="Ankyrin repeat-containing domain"/>
    <property type="match status" value="1"/>
</dbReference>
<dbReference type="SUPFAM" id="SSF48403">
    <property type="entry name" value="Ankyrin repeat"/>
    <property type="match status" value="1"/>
</dbReference>
<sequence>MLYLRQSMGMIFLTEHSIWAKWKSSKCFLTSAPSIKDIAFFYDGLSTQLAVLGGEAVFRLLQRGVQLQPGCIGHSRALGCAAMLANVPTLKMLLDAGFSLDERDRFGWASEPIVNRGVTLLSLAAQAKDRDAAQAAVSLLLERRVQLNQPIGSCNYTPLLCMVSGVAGKFVWDIKWFIQKISKTEADEEDQREKLCEELFDTTDRDILTTKLLLEKGADPLLCNGNWESVLALAAWKNDIGAVKMLLEYVDQEVPLSTMKSHIMAAMDPSDHYHGILKRRKQEPSFAIEKMLWNYYWRKAYPPSE</sequence>
<dbReference type="InterPro" id="IPR036770">
    <property type="entry name" value="Ankyrin_rpt-contain_sf"/>
</dbReference>
<dbReference type="Pfam" id="PF13637">
    <property type="entry name" value="Ank_4"/>
    <property type="match status" value="1"/>
</dbReference>
<dbReference type="Proteomes" id="UP001153461">
    <property type="component" value="Unassembled WGS sequence"/>
</dbReference>
<reference evidence="1" key="1">
    <citation type="submission" date="2021-07" db="EMBL/GenBank/DDBJ databases">
        <authorList>
            <person name="Branca A.L. A."/>
        </authorList>
    </citation>
    <scope>NUCLEOTIDE SEQUENCE</scope>
</reference>
<accession>A0A9W4ILD1</accession>